<dbReference type="RefSeq" id="WP_046498953.1">
    <property type="nucleotide sequence ID" value="NZ_CP011133.1"/>
</dbReference>
<evidence type="ECO:0000256" key="2">
    <source>
        <dbReference type="SAM" id="MobiDB-lite"/>
    </source>
</evidence>
<feature type="region of interest" description="Disordered" evidence="2">
    <location>
        <begin position="74"/>
        <end position="94"/>
    </location>
</feature>
<accession>A0A0F6U0R2</accession>
<evidence type="ECO:0000259" key="3">
    <source>
        <dbReference type="Pfam" id="PF13462"/>
    </source>
</evidence>
<name>A0A0F6U0R2_CITAM</name>
<dbReference type="KEGG" id="cama:F384_26580"/>
<reference evidence="4 5" key="1">
    <citation type="submission" date="2015-03" db="EMBL/GenBank/DDBJ databases">
        <title>Complete genome sequence of Citrobacter amalonaticus Y19.</title>
        <authorList>
            <person name="Park S."/>
        </authorList>
    </citation>
    <scope>NUCLEOTIDE SEQUENCE [LARGE SCALE GENOMIC DNA]</scope>
    <source>
        <strain evidence="4 5">Y19</strain>
        <plasmid evidence="5">Plasmid</plasmid>
    </source>
</reference>
<sequence length="272" mass="29508">MKKNIFNSLIFGLPLIIMATTAAYFTYQINQQSQLLNDLAIVAETHQPVVNNKSELLDAFAKYMNAAGLKPESQKQSNVGYRTGNKPDTAYAPSTDNERIYGNPDAQFYIIEYSDFECPYCKQHFPIVMDLVDSSQGNIAMVFKHVPVHGQASRTEALAAECAVEQGGNPSFFQLSKALFHYSQSDGHGLSAPLDKIAREAGLDANRLLECINAARPSSKIADDVHEAGQLGIQKTPTNIVVYGDKSAIVQGAVDGAGLMQMMAQLAGSGQK</sequence>
<dbReference type="EMBL" id="CP011133">
    <property type="protein sequence ID" value="AKE62136.1"/>
    <property type="molecule type" value="Genomic_DNA"/>
</dbReference>
<dbReference type="HOGENOM" id="CLU_000288_47_2_6"/>
<dbReference type="AlphaFoldDB" id="A0A0F6U0R2"/>
<dbReference type="Pfam" id="PF13462">
    <property type="entry name" value="Thioredoxin_4"/>
    <property type="match status" value="1"/>
</dbReference>
<evidence type="ECO:0000256" key="1">
    <source>
        <dbReference type="ARBA" id="ARBA00005791"/>
    </source>
</evidence>
<protein>
    <submittedName>
        <fullName evidence="4">DSBA oxidoreductase</fullName>
    </submittedName>
</protein>
<organism evidence="4 5">
    <name type="scientific">Citrobacter amalonaticus Y19</name>
    <dbReference type="NCBI Taxonomy" id="1261127"/>
    <lineage>
        <taxon>Bacteria</taxon>
        <taxon>Pseudomonadati</taxon>
        <taxon>Pseudomonadota</taxon>
        <taxon>Gammaproteobacteria</taxon>
        <taxon>Enterobacterales</taxon>
        <taxon>Enterobacteriaceae</taxon>
        <taxon>Citrobacter</taxon>
    </lineage>
</organism>
<dbReference type="Proteomes" id="UP000034085">
    <property type="component" value="Plasmid"/>
</dbReference>
<evidence type="ECO:0000313" key="4">
    <source>
        <dbReference type="EMBL" id="AKE62136.1"/>
    </source>
</evidence>
<dbReference type="PATRIC" id="fig|1261127.3.peg.5513"/>
<geneLocation type="plasmid" evidence="4">
    <name>unnamed</name>
</geneLocation>
<feature type="domain" description="Thioredoxin-like fold" evidence="3">
    <location>
        <begin position="95"/>
        <end position="241"/>
    </location>
</feature>
<keyword evidence="4" id="KW-0614">Plasmid</keyword>
<gene>
    <name evidence="4" type="ORF">F384_26580</name>
</gene>
<proteinExistence type="inferred from homology"/>
<dbReference type="InterPro" id="IPR012336">
    <property type="entry name" value="Thioredoxin-like_fold"/>
</dbReference>
<comment type="similarity">
    <text evidence="1">Belongs to the thioredoxin family. DsbA subfamily.</text>
</comment>
<dbReference type="PANTHER" id="PTHR13887:SF56">
    <property type="entry name" value="THIOREDOXIN-LIKE REDUCTASE RV2466C"/>
    <property type="match status" value="1"/>
</dbReference>
<dbReference type="SUPFAM" id="SSF52833">
    <property type="entry name" value="Thioredoxin-like"/>
    <property type="match status" value="1"/>
</dbReference>
<dbReference type="OrthoDB" id="9780340at2"/>
<evidence type="ECO:0000313" key="5">
    <source>
        <dbReference type="Proteomes" id="UP000034085"/>
    </source>
</evidence>
<dbReference type="InterPro" id="IPR036249">
    <property type="entry name" value="Thioredoxin-like_sf"/>
</dbReference>
<dbReference type="Gene3D" id="3.40.30.10">
    <property type="entry name" value="Glutaredoxin"/>
    <property type="match status" value="1"/>
</dbReference>
<dbReference type="PANTHER" id="PTHR13887">
    <property type="entry name" value="GLUTATHIONE S-TRANSFERASE KAPPA"/>
    <property type="match status" value="1"/>
</dbReference>